<sequence length="444" mass="47960">MTSFGADIEESLEQALNLRDRLKNGSIDDSRHVRSLCSKVYPEAAGSDELPAAVDQLLGECSACNLHTAIALVSKMRALGIRASCNQLVMQPTVALQRRKQQQCRQQIAFWSWPLSKSLHQGAGDGALKRPISSGWGCLTPDLVLKVADLLDDRDIQVMGCACAGWRDVLDRSIVRMCFTWAGHNRQHGNVDRVVRGAALLFRQLEFVSLRRATHLTDGALTCLAISCGAHLKEVDLSGCQCLTDAGIASLARCSPGLRAIDMSSGFELTDEAFSALAACHDLRAVNACGCDRLTDTGLCALVRGTRQLQELNLGWCECVTEIGLQAVAECCPDLEMLDLCGCTKVRDVGLIALAESCTGLTSLGLHCCRRLTDASMAVVAARLHRLTSLNVSGCLPMSCKAVQAVVDANPGLHTCRSFQRTVIIGGCLSLLGVRCRCKHHRLW</sequence>
<proteinExistence type="predicted"/>
<dbReference type="PANTHER" id="PTHR13382">
    <property type="entry name" value="MITOCHONDRIAL ATP SYNTHASE COUPLING FACTOR B"/>
    <property type="match status" value="1"/>
</dbReference>
<reference evidence="4 5" key="1">
    <citation type="journal article" date="2024" name="Nat. Commun.">
        <title>Phylogenomics reveals the evolutionary origins of lichenization in chlorophyte algae.</title>
        <authorList>
            <person name="Puginier C."/>
            <person name="Libourel C."/>
            <person name="Otte J."/>
            <person name="Skaloud P."/>
            <person name="Haon M."/>
            <person name="Grisel S."/>
            <person name="Petersen M."/>
            <person name="Berrin J.G."/>
            <person name="Delaux P.M."/>
            <person name="Dal Grande F."/>
            <person name="Keller J."/>
        </authorList>
    </citation>
    <scope>NUCLEOTIDE SEQUENCE [LARGE SCALE GENOMIC DNA]</scope>
    <source>
        <strain evidence="4 5">SAG 216-7</strain>
    </source>
</reference>
<dbReference type="Pfam" id="PF25372">
    <property type="entry name" value="DUF7885"/>
    <property type="match status" value="1"/>
</dbReference>
<name>A0ABR2Z276_9CHLO</name>
<evidence type="ECO:0000313" key="4">
    <source>
        <dbReference type="EMBL" id="KAK9917689.1"/>
    </source>
</evidence>
<accession>A0ABR2Z276</accession>
<dbReference type="InterPro" id="IPR057207">
    <property type="entry name" value="FBXL15_LRR"/>
</dbReference>
<evidence type="ECO:0000256" key="2">
    <source>
        <dbReference type="ARBA" id="ARBA00022786"/>
    </source>
</evidence>
<dbReference type="InterPro" id="IPR006553">
    <property type="entry name" value="Leu-rich_rpt_Cys-con_subtyp"/>
</dbReference>
<dbReference type="Proteomes" id="UP001491310">
    <property type="component" value="Unassembled WGS sequence"/>
</dbReference>
<keyword evidence="2" id="KW-0833">Ubl conjugation pathway</keyword>
<evidence type="ECO:0000256" key="1">
    <source>
        <dbReference type="ARBA" id="ARBA00004430"/>
    </source>
</evidence>
<comment type="subcellular location">
    <subcellularLocation>
        <location evidence="1">Cytoplasm</location>
        <location evidence="1">Cytoskeleton</location>
        <location evidence="1">Cilium axoneme</location>
    </subcellularLocation>
</comment>
<evidence type="ECO:0000313" key="5">
    <source>
        <dbReference type="Proteomes" id="UP001491310"/>
    </source>
</evidence>
<comment type="caution">
    <text evidence="4">The sequence shown here is derived from an EMBL/GenBank/DDBJ whole genome shotgun (WGS) entry which is preliminary data.</text>
</comment>
<organism evidence="4 5">
    <name type="scientific">Coccomyxa subellipsoidea</name>
    <dbReference type="NCBI Taxonomy" id="248742"/>
    <lineage>
        <taxon>Eukaryota</taxon>
        <taxon>Viridiplantae</taxon>
        <taxon>Chlorophyta</taxon>
        <taxon>core chlorophytes</taxon>
        <taxon>Trebouxiophyceae</taxon>
        <taxon>Trebouxiophyceae incertae sedis</taxon>
        <taxon>Coccomyxaceae</taxon>
        <taxon>Coccomyxa</taxon>
    </lineage>
</organism>
<feature type="domain" description="F-box/LRR-repeat protein 15-like leucin rich repeat" evidence="3">
    <location>
        <begin position="218"/>
        <end position="408"/>
    </location>
</feature>
<dbReference type="InterPro" id="IPR050648">
    <property type="entry name" value="F-box_LRR-repeat"/>
</dbReference>
<dbReference type="SUPFAM" id="SSF52047">
    <property type="entry name" value="RNI-like"/>
    <property type="match status" value="1"/>
</dbReference>
<dbReference type="EMBL" id="JALJOT010000002">
    <property type="protein sequence ID" value="KAK9917689.1"/>
    <property type="molecule type" value="Genomic_DNA"/>
</dbReference>
<evidence type="ECO:0000259" key="3">
    <source>
        <dbReference type="Pfam" id="PF25372"/>
    </source>
</evidence>
<keyword evidence="5" id="KW-1185">Reference proteome</keyword>
<dbReference type="InterPro" id="IPR032675">
    <property type="entry name" value="LRR_dom_sf"/>
</dbReference>
<dbReference type="Gene3D" id="3.80.10.10">
    <property type="entry name" value="Ribonuclease Inhibitor"/>
    <property type="match status" value="1"/>
</dbReference>
<protein>
    <recommendedName>
        <fullName evidence="3">F-box/LRR-repeat protein 15-like leucin rich repeat domain-containing protein</fullName>
    </recommendedName>
</protein>
<dbReference type="SMART" id="SM00367">
    <property type="entry name" value="LRR_CC"/>
    <property type="match status" value="7"/>
</dbReference>
<gene>
    <name evidence="4" type="ORF">WJX75_007196</name>
</gene>